<evidence type="ECO:0000256" key="3">
    <source>
        <dbReference type="ARBA" id="ARBA00022448"/>
    </source>
</evidence>
<dbReference type="PANTHER" id="PTHR23517">
    <property type="entry name" value="RESISTANCE PROTEIN MDTM, PUTATIVE-RELATED-RELATED"/>
    <property type="match status" value="1"/>
</dbReference>
<dbReference type="Gene3D" id="1.20.1250.20">
    <property type="entry name" value="MFS general substrate transporter like domains"/>
    <property type="match status" value="1"/>
</dbReference>
<dbReference type="GO" id="GO:0005886">
    <property type="term" value="C:plasma membrane"/>
    <property type="evidence" value="ECO:0007669"/>
    <property type="project" value="UniProtKB-SubCell"/>
</dbReference>
<evidence type="ECO:0000256" key="1">
    <source>
        <dbReference type="ARBA" id="ARBA00004651"/>
    </source>
</evidence>
<dbReference type="InterPro" id="IPR020846">
    <property type="entry name" value="MFS_dom"/>
</dbReference>
<dbReference type="GO" id="GO:0006857">
    <property type="term" value="P:oligopeptide transport"/>
    <property type="evidence" value="ECO:0007669"/>
    <property type="project" value="InterPro"/>
</dbReference>
<feature type="transmembrane region" description="Helical" evidence="9">
    <location>
        <begin position="233"/>
        <end position="255"/>
    </location>
</feature>
<dbReference type="InterPro" id="IPR018456">
    <property type="entry name" value="PTR2_symporter_CS"/>
</dbReference>
<dbReference type="KEGG" id="clw:CLAC_11785"/>
<dbReference type="AlphaFoldDB" id="A0A0K2H2I4"/>
<feature type="transmembrane region" description="Helical" evidence="9">
    <location>
        <begin position="294"/>
        <end position="318"/>
    </location>
</feature>
<dbReference type="NCBIfam" id="TIGR00924">
    <property type="entry name" value="yjdL_sub1_fam"/>
    <property type="match status" value="1"/>
</dbReference>
<feature type="transmembrane region" description="Helical" evidence="9">
    <location>
        <begin position="166"/>
        <end position="187"/>
    </location>
</feature>
<name>A0A0K2H2I4_9CORY</name>
<dbReference type="PATRIC" id="fig|1408189.4.peg.2378"/>
<sequence length="500" mass="53940">MDNSSEGPDRARTAPAAISHERTFLGQPWGLANLFGVEMWERFSFYGMQAILAFYMYHQVSEGGLGMDKAAATSIVGAYGGLVYMAALVASLVADRILGSERTLFYSAILVMIGHISLALVPGISGLAIGLVAIAIGSGGVKTNAQVVLGQLYSRSDPRRDAGFSIFYMGVNIGALFGPLLTGWLWGMKGFHWGFGLAAIGMAAGLIQYILMRKTTIADAGHEIPNPLPKSQYLTWGAIAVIVVGIAVTLVATGIVPVDSLSTVVTVIALVAAIVLWWQMYSSPLTTKSEKTRLVGFIPMFISGVLFFGIFQQQFTVLAIYSDLRLDREIFGWEMSPAWINSINPIFIIIFSMIFAAAWSKLGDRQWSTPVKFGVANIIIGVSLFFFIPFSGGGANSTPIYAIIWILFLFTMGELMLSPVGNALATKVAPAAFPSRMMAVWLMAIAMGTSLAGTLAGYYNHEDSAAENTFFLTLGVASIVLGLILLALRKWIVKEFVDVR</sequence>
<feature type="transmembrane region" description="Helical" evidence="9">
    <location>
        <begin position="261"/>
        <end position="282"/>
    </location>
</feature>
<feature type="transmembrane region" description="Helical" evidence="9">
    <location>
        <begin position="193"/>
        <end position="212"/>
    </location>
</feature>
<dbReference type="SUPFAM" id="SSF103473">
    <property type="entry name" value="MFS general substrate transporter"/>
    <property type="match status" value="1"/>
</dbReference>
<feature type="transmembrane region" description="Helical" evidence="9">
    <location>
        <begin position="470"/>
        <end position="488"/>
    </location>
</feature>
<evidence type="ECO:0000256" key="4">
    <source>
        <dbReference type="ARBA" id="ARBA00022475"/>
    </source>
</evidence>
<dbReference type="OrthoDB" id="9772725at2"/>
<dbReference type="PROSITE" id="PS01023">
    <property type="entry name" value="PTR2_2"/>
    <property type="match status" value="1"/>
</dbReference>
<dbReference type="Pfam" id="PF00854">
    <property type="entry name" value="PTR2"/>
    <property type="match status" value="1"/>
</dbReference>
<evidence type="ECO:0000313" key="11">
    <source>
        <dbReference type="EMBL" id="ALA68245.1"/>
    </source>
</evidence>
<protein>
    <submittedName>
        <fullName evidence="11">Major facilitator transporter</fullName>
    </submittedName>
</protein>
<dbReference type="GO" id="GO:1904680">
    <property type="term" value="F:peptide transmembrane transporter activity"/>
    <property type="evidence" value="ECO:0007669"/>
    <property type="project" value="InterPro"/>
</dbReference>
<keyword evidence="6 9" id="KW-1133">Transmembrane helix</keyword>
<keyword evidence="4" id="KW-1003">Cell membrane</keyword>
<dbReference type="PROSITE" id="PS50850">
    <property type="entry name" value="MFS"/>
    <property type="match status" value="1"/>
</dbReference>
<dbReference type="RefSeq" id="WP_053413044.1">
    <property type="nucleotide sequence ID" value="NZ_CP006841.1"/>
</dbReference>
<dbReference type="InterPro" id="IPR036259">
    <property type="entry name" value="MFS_trans_sf"/>
</dbReference>
<keyword evidence="7 9" id="KW-0472">Membrane</keyword>
<keyword evidence="12" id="KW-1185">Reference proteome</keyword>
<evidence type="ECO:0000256" key="7">
    <source>
        <dbReference type="ARBA" id="ARBA00023136"/>
    </source>
</evidence>
<comment type="subcellular location">
    <subcellularLocation>
        <location evidence="1">Cell membrane</location>
        <topology evidence="1">Multi-pass membrane protein</topology>
    </subcellularLocation>
    <subcellularLocation>
        <location evidence="8">Membrane</location>
        <topology evidence="8">Multi-pass membrane protein</topology>
    </subcellularLocation>
</comment>
<dbReference type="EMBL" id="CP006841">
    <property type="protein sequence ID" value="ALA68245.1"/>
    <property type="molecule type" value="Genomic_DNA"/>
</dbReference>
<dbReference type="PANTHER" id="PTHR23517:SF15">
    <property type="entry name" value="PROTON-DEPENDENT OLIGOPEPTIDE FAMILY TRANSPORT PROTEIN"/>
    <property type="match status" value="1"/>
</dbReference>
<feature type="transmembrane region" description="Helical" evidence="9">
    <location>
        <begin position="438"/>
        <end position="458"/>
    </location>
</feature>
<feature type="transmembrane region" description="Helical" evidence="9">
    <location>
        <begin position="104"/>
        <end position="121"/>
    </location>
</feature>
<proteinExistence type="inferred from homology"/>
<accession>A0A0K2H2I4</accession>
<dbReference type="Proteomes" id="UP000058446">
    <property type="component" value="Chromosome"/>
</dbReference>
<evidence type="ECO:0000256" key="5">
    <source>
        <dbReference type="ARBA" id="ARBA00022692"/>
    </source>
</evidence>
<dbReference type="InterPro" id="IPR005279">
    <property type="entry name" value="Dipep/tripep_permease"/>
</dbReference>
<feature type="transmembrane region" description="Helical" evidence="9">
    <location>
        <begin position="371"/>
        <end position="392"/>
    </location>
</feature>
<feature type="transmembrane region" description="Helical" evidence="9">
    <location>
        <begin position="127"/>
        <end position="145"/>
    </location>
</feature>
<dbReference type="STRING" id="1408189.CLAC_11785"/>
<evidence type="ECO:0000256" key="2">
    <source>
        <dbReference type="ARBA" id="ARBA00005982"/>
    </source>
</evidence>
<reference evidence="11 12" key="1">
    <citation type="submission" date="2013-10" db="EMBL/GenBank/DDBJ databases">
        <title>Complete genome sequence of Corynebacterium lactis DSM 45799(T), isolated from raw cow milk.</title>
        <authorList>
            <person name="Ruckert C."/>
            <person name="Albersmeier A."/>
            <person name="Lipski A."/>
            <person name="Kalinowski J."/>
        </authorList>
    </citation>
    <scope>NUCLEOTIDE SEQUENCE [LARGE SCALE GENOMIC DNA]</scope>
    <source>
        <strain evidence="11 12">RW2-5</strain>
    </source>
</reference>
<feature type="transmembrane region" description="Helical" evidence="9">
    <location>
        <begin position="398"/>
        <end position="417"/>
    </location>
</feature>
<keyword evidence="3 8" id="KW-0813">Transport</keyword>
<dbReference type="InterPro" id="IPR050171">
    <property type="entry name" value="MFS_Transporters"/>
</dbReference>
<gene>
    <name evidence="11" type="ORF">CLAC_11785</name>
</gene>
<dbReference type="CDD" id="cd17346">
    <property type="entry name" value="MFS_DtpA_like"/>
    <property type="match status" value="1"/>
</dbReference>
<feature type="transmembrane region" description="Helical" evidence="9">
    <location>
        <begin position="72"/>
        <end position="92"/>
    </location>
</feature>
<feature type="transmembrane region" description="Helical" evidence="9">
    <location>
        <begin position="43"/>
        <end position="60"/>
    </location>
</feature>
<comment type="similarity">
    <text evidence="2 8">Belongs to the major facilitator superfamily. Proton-dependent oligopeptide transporter (POT/PTR) (TC 2.A.17) family.</text>
</comment>
<keyword evidence="5 8" id="KW-0812">Transmembrane</keyword>
<evidence type="ECO:0000313" key="12">
    <source>
        <dbReference type="Proteomes" id="UP000058446"/>
    </source>
</evidence>
<dbReference type="InterPro" id="IPR000109">
    <property type="entry name" value="POT_fam"/>
</dbReference>
<evidence type="ECO:0000256" key="9">
    <source>
        <dbReference type="SAM" id="Phobius"/>
    </source>
</evidence>
<feature type="transmembrane region" description="Helical" evidence="9">
    <location>
        <begin position="338"/>
        <end position="359"/>
    </location>
</feature>
<organism evidence="11 12">
    <name type="scientific">Corynebacterium lactis RW2-5</name>
    <dbReference type="NCBI Taxonomy" id="1408189"/>
    <lineage>
        <taxon>Bacteria</taxon>
        <taxon>Bacillati</taxon>
        <taxon>Actinomycetota</taxon>
        <taxon>Actinomycetes</taxon>
        <taxon>Mycobacteriales</taxon>
        <taxon>Corynebacteriaceae</taxon>
        <taxon>Corynebacterium</taxon>
    </lineage>
</organism>
<evidence type="ECO:0000256" key="6">
    <source>
        <dbReference type="ARBA" id="ARBA00022989"/>
    </source>
</evidence>
<evidence type="ECO:0000256" key="8">
    <source>
        <dbReference type="RuleBase" id="RU003755"/>
    </source>
</evidence>
<feature type="domain" description="Major facilitator superfamily (MFS) profile" evidence="10">
    <location>
        <begin position="33"/>
        <end position="493"/>
    </location>
</feature>
<evidence type="ECO:0000259" key="10">
    <source>
        <dbReference type="PROSITE" id="PS50850"/>
    </source>
</evidence>